<name>A0ABN0GA19_9BURK</name>
<keyword evidence="2" id="KW-1185">Reference proteome</keyword>
<accession>A0ABN0GA19</accession>
<dbReference type="EMBL" id="JH692061">
    <property type="protein sequence ID" value="EIP89145.1"/>
    <property type="molecule type" value="Genomic_DNA"/>
</dbReference>
<organism evidence="1 2">
    <name type="scientific">Burkholderia humptydooensis MSMB43</name>
    <dbReference type="NCBI Taxonomy" id="441157"/>
    <lineage>
        <taxon>Bacteria</taxon>
        <taxon>Pseudomonadati</taxon>
        <taxon>Pseudomonadota</taxon>
        <taxon>Betaproteobacteria</taxon>
        <taxon>Burkholderiales</taxon>
        <taxon>Burkholderiaceae</taxon>
        <taxon>Burkholderia</taxon>
        <taxon>pseudomallei group</taxon>
    </lineage>
</organism>
<sequence length="64" mass="6947">MECSRSINQPTGRLIDHFSGRARFAVGATTICRGRDGCAAHERAVRALGRMAGSHLRIPDAPDR</sequence>
<proteinExistence type="predicted"/>
<dbReference type="Proteomes" id="UP000004682">
    <property type="component" value="Unassembled WGS sequence"/>
</dbReference>
<reference evidence="2" key="1">
    <citation type="journal article" date="2012" name="J. Bacteriol.">
        <title>Revised Genome Sequence of Burkholderia thailandensis MSMB43 with Improved Annotation.</title>
        <authorList>
            <person name="Zhuo Y."/>
            <person name="Liu L."/>
            <person name="Wang Q."/>
            <person name="Liu X."/>
            <person name="Ren B."/>
            <person name="Liu M."/>
            <person name="Ni P."/>
            <person name="Cheng Y.Q."/>
            <person name="Zhang L."/>
        </authorList>
    </citation>
    <scope>NUCLEOTIDE SEQUENCE [LARGE SCALE GENOMIC DNA]</scope>
    <source>
        <strain evidence="2">MSMB43</strain>
    </source>
</reference>
<evidence type="ECO:0000313" key="1">
    <source>
        <dbReference type="EMBL" id="EIP89145.1"/>
    </source>
</evidence>
<protein>
    <submittedName>
        <fullName evidence="1">Uncharacterized protein</fullName>
    </submittedName>
</protein>
<evidence type="ECO:0000313" key="2">
    <source>
        <dbReference type="Proteomes" id="UP000004682"/>
    </source>
</evidence>
<gene>
    <name evidence="1" type="ORF">A33K_12724</name>
</gene>